<dbReference type="InterPro" id="IPR011026">
    <property type="entry name" value="WAS_C"/>
</dbReference>
<feature type="compositionally biased region" description="Pro residues" evidence="5">
    <location>
        <begin position="342"/>
        <end position="358"/>
    </location>
</feature>
<dbReference type="PANTHER" id="PTHR11202">
    <property type="entry name" value="SPROUTY-RELATED, EVH1 DOMAIN-CONTAINING PROTEIN FAMILY MEMBER"/>
    <property type="match status" value="1"/>
</dbReference>
<keyword evidence="2" id="KW-0963">Cytoplasm</keyword>
<dbReference type="Pfam" id="PF00786">
    <property type="entry name" value="PBD"/>
    <property type="match status" value="1"/>
</dbReference>
<organism evidence="8 9">
    <name type="scientific">Oopsacas minuta</name>
    <dbReference type="NCBI Taxonomy" id="111878"/>
    <lineage>
        <taxon>Eukaryota</taxon>
        <taxon>Metazoa</taxon>
        <taxon>Porifera</taxon>
        <taxon>Hexactinellida</taxon>
        <taxon>Hexasterophora</taxon>
        <taxon>Lyssacinosida</taxon>
        <taxon>Leucopsacidae</taxon>
        <taxon>Oopsacas</taxon>
    </lineage>
</organism>
<comment type="caution">
    <text evidence="8">The sequence shown here is derived from an EMBL/GenBank/DDBJ whole genome shotgun (WGS) entry which is preliminary data.</text>
</comment>
<accession>A0AAV7JNR5</accession>
<feature type="domain" description="CRIB" evidence="6">
    <location>
        <begin position="203"/>
        <end position="216"/>
    </location>
</feature>
<evidence type="ECO:0000256" key="5">
    <source>
        <dbReference type="SAM" id="MobiDB-lite"/>
    </source>
</evidence>
<dbReference type="InterPro" id="IPR033927">
    <property type="entry name" value="WASPfam_EVH1"/>
</dbReference>
<dbReference type="GO" id="GO:0005856">
    <property type="term" value="C:cytoskeleton"/>
    <property type="evidence" value="ECO:0007669"/>
    <property type="project" value="UniProtKB-SubCell"/>
</dbReference>
<evidence type="ECO:0000256" key="1">
    <source>
        <dbReference type="ARBA" id="ARBA00004245"/>
    </source>
</evidence>
<gene>
    <name evidence="8" type="ORF">LOD99_6025</name>
</gene>
<comment type="subcellular location">
    <subcellularLocation>
        <location evidence="1">Cytoplasm</location>
        <location evidence="1">Cytoskeleton</location>
    </subcellularLocation>
</comment>
<evidence type="ECO:0000259" key="6">
    <source>
        <dbReference type="PROSITE" id="PS50108"/>
    </source>
</evidence>
<evidence type="ECO:0000259" key="7">
    <source>
        <dbReference type="PROSITE" id="PS50229"/>
    </source>
</evidence>
<evidence type="ECO:0000256" key="4">
    <source>
        <dbReference type="ARBA" id="ARBA00023212"/>
    </source>
</evidence>
<keyword evidence="4" id="KW-0206">Cytoskeleton</keyword>
<dbReference type="SMART" id="SM00285">
    <property type="entry name" value="PBD"/>
    <property type="match status" value="1"/>
</dbReference>
<proteinExistence type="predicted"/>
<keyword evidence="3" id="KW-0597">Phosphoprotein</keyword>
<feature type="domain" description="WH1" evidence="7">
    <location>
        <begin position="29"/>
        <end position="138"/>
    </location>
</feature>
<dbReference type="AlphaFoldDB" id="A0AAV7JNR5"/>
<dbReference type="FunFam" id="2.30.29.30:FF:000130">
    <property type="entry name" value="neural Wiskott-Aldrich syndrome protein"/>
    <property type="match status" value="1"/>
</dbReference>
<dbReference type="Gene3D" id="2.30.29.30">
    <property type="entry name" value="Pleckstrin-homology domain (PH domain)/Phosphotyrosine-binding domain (PTB)"/>
    <property type="match status" value="1"/>
</dbReference>
<protein>
    <submittedName>
        <fullName evidence="8">Neural Wiskott-Aldrich syndrome protein-like</fullName>
    </submittedName>
</protein>
<name>A0AAV7JNR5_9METZ</name>
<dbReference type="InterPro" id="IPR000095">
    <property type="entry name" value="CRIB_dom"/>
</dbReference>
<dbReference type="Proteomes" id="UP001165289">
    <property type="component" value="Unassembled WGS sequence"/>
</dbReference>
<feature type="compositionally biased region" description="Pro residues" evidence="5">
    <location>
        <begin position="317"/>
        <end position="332"/>
    </location>
</feature>
<dbReference type="InterPro" id="IPR011993">
    <property type="entry name" value="PH-like_dom_sf"/>
</dbReference>
<dbReference type="SUPFAM" id="SSF50729">
    <property type="entry name" value="PH domain-like"/>
    <property type="match status" value="1"/>
</dbReference>
<dbReference type="Pfam" id="PF00568">
    <property type="entry name" value="WH1"/>
    <property type="match status" value="1"/>
</dbReference>
<evidence type="ECO:0000313" key="9">
    <source>
        <dbReference type="Proteomes" id="UP001165289"/>
    </source>
</evidence>
<feature type="region of interest" description="Disordered" evidence="5">
    <location>
        <begin position="277"/>
        <end position="399"/>
    </location>
</feature>
<keyword evidence="9" id="KW-1185">Reference proteome</keyword>
<dbReference type="Gene3D" id="3.90.810.10">
    <property type="entry name" value="CRIB domain"/>
    <property type="match status" value="1"/>
</dbReference>
<reference evidence="8 9" key="1">
    <citation type="journal article" date="2023" name="BMC Biol.">
        <title>The compact genome of the sponge Oopsacas minuta (Hexactinellida) is lacking key metazoan core genes.</title>
        <authorList>
            <person name="Santini S."/>
            <person name="Schenkelaars Q."/>
            <person name="Jourda C."/>
            <person name="Duchesne M."/>
            <person name="Belahbib H."/>
            <person name="Rocher C."/>
            <person name="Selva M."/>
            <person name="Riesgo A."/>
            <person name="Vervoort M."/>
            <person name="Leys S.P."/>
            <person name="Kodjabachian L."/>
            <person name="Le Bivic A."/>
            <person name="Borchiellini C."/>
            <person name="Claverie J.M."/>
            <person name="Renard E."/>
        </authorList>
    </citation>
    <scope>NUCLEOTIDE SEQUENCE [LARGE SCALE GENOMIC DNA]</scope>
    <source>
        <strain evidence="8">SPO-2</strain>
    </source>
</reference>
<dbReference type="CDD" id="cd01205">
    <property type="entry name" value="EVH1_WASP-like"/>
    <property type="match status" value="1"/>
</dbReference>
<feature type="region of interest" description="Disordered" evidence="5">
    <location>
        <begin position="145"/>
        <end position="202"/>
    </location>
</feature>
<dbReference type="InterPro" id="IPR036936">
    <property type="entry name" value="CRIB_dom_sf"/>
</dbReference>
<dbReference type="GO" id="GO:0007015">
    <property type="term" value="P:actin filament organization"/>
    <property type="evidence" value="ECO:0007669"/>
    <property type="project" value="InterPro"/>
</dbReference>
<dbReference type="SUPFAM" id="SSF47912">
    <property type="entry name" value="Wiscott-Aldrich syndrome protein, WASP, C-terminal domain"/>
    <property type="match status" value="1"/>
</dbReference>
<evidence type="ECO:0000256" key="2">
    <source>
        <dbReference type="ARBA" id="ARBA00022490"/>
    </source>
</evidence>
<feature type="compositionally biased region" description="Basic and acidic residues" evidence="5">
    <location>
        <begin position="277"/>
        <end position="286"/>
    </location>
</feature>
<dbReference type="PROSITE" id="PS50229">
    <property type="entry name" value="WH1"/>
    <property type="match status" value="1"/>
</dbReference>
<dbReference type="EMBL" id="JAKMXF010000312">
    <property type="protein sequence ID" value="KAI6650348.1"/>
    <property type="molecule type" value="Genomic_DNA"/>
</dbReference>
<evidence type="ECO:0000313" key="8">
    <source>
        <dbReference type="EMBL" id="KAI6650348.1"/>
    </source>
</evidence>
<dbReference type="PROSITE" id="PS50108">
    <property type="entry name" value="CRIB"/>
    <property type="match status" value="1"/>
</dbReference>
<sequence length="464" mass="50804">MSQQRNKPKDTNQSSKLLSLAENNTVFEILGQRRITKATAVVQIYFANQSPSQWAKQHTGILCFVKDNVKRSYYLRMVDINRRTILWEHELYYQISYVQDRKQFQSFAGQDYMIGFNFADSEEAHTFYEAVMVKIEEYKKKLTAKNNPGVSTPRPAPDSGISAPTQMPSNGGRGAGSYGSAVSSFDSRPNKKKKGKGLTKEDISAPSNFKHLAHVGWNSQAGSFEWNNIQDDRWKNLFTEVAGLIGVCDLDKDQVQLIYDMVEREGGIEAAHKDIVERRNTMRRTDPPPPPPTSGKGRSAKDQAPPPPPLGGRKGNMPPPPPRGVDAPPIPENHPSQRGPRGPAPPSNSRIPAPPPDMPIGYTKGAKAAPAGQTKRSGPPSGTGGPPPPPPSNAKPIGNLLDSIQAFDKDKLVRPQESLKPQASVSDDRGILGALASALLDRNKIIHCSDSSDEGDTDTDDDEW</sequence>
<dbReference type="PANTHER" id="PTHR11202:SF36">
    <property type="entry name" value="ACTIN NUCLEATION-PROMOTING FACTOR WASL"/>
    <property type="match status" value="1"/>
</dbReference>
<dbReference type="InterPro" id="IPR000697">
    <property type="entry name" value="WH1/EVH1_dom"/>
</dbReference>
<dbReference type="SMART" id="SM00461">
    <property type="entry name" value="WH1"/>
    <property type="match status" value="1"/>
</dbReference>
<evidence type="ECO:0000256" key="3">
    <source>
        <dbReference type="ARBA" id="ARBA00022553"/>
    </source>
</evidence>